<dbReference type="EMBL" id="FSRA01000001">
    <property type="protein sequence ID" value="SIN68419.1"/>
    <property type="molecule type" value="Genomic_DNA"/>
</dbReference>
<protein>
    <submittedName>
        <fullName evidence="1">Uncharacterized protein</fullName>
    </submittedName>
</protein>
<accession>A0A1N6DCA4</accession>
<evidence type="ECO:0000313" key="1">
    <source>
        <dbReference type="EMBL" id="SIN68419.1"/>
    </source>
</evidence>
<evidence type="ECO:0000313" key="2">
    <source>
        <dbReference type="Proteomes" id="UP000185003"/>
    </source>
</evidence>
<reference evidence="2" key="1">
    <citation type="submission" date="2016-11" db="EMBL/GenBank/DDBJ databases">
        <authorList>
            <person name="Varghese N."/>
            <person name="Submissions S."/>
        </authorList>
    </citation>
    <scope>NUCLEOTIDE SEQUENCE [LARGE SCALE GENOMIC DNA]</scope>
    <source>
        <strain evidence="2">DSM 24787</strain>
    </source>
</reference>
<name>A0A1N6DCA4_9BACT</name>
<sequence length="353" mass="38596">MNRLIKILHKPAVIALAVMATVSFSCQKKLDYTKPADGNTFEKDKVAAFKVLTDNEDALWAWEMPSSLTGNTFPSILLQFFKDSTANIYSIFADGIVADLQKLRASGTLTPAESSQALSLINTFAPYPDNQLRDILENPANITFKNRTLALLPNYPGFNSQGIYVEETDGAFDMNGPVQLSLTFHNSFLLSLLKENGALDFDFRVMRAVPDTVILDGYYANNANKKSTLYKTLETPVNFRDGSNILMRVNPSKALVSLRVDGTAIPTPAGFRSGLDFFYRAFNQSFNAKKGYGFAANGVGTAVMPDVLKSAKIVTVKSFFNGNPLTAPSGTVLVTMTVNNNDGSVKDITFVKD</sequence>
<gene>
    <name evidence="1" type="ORF">SAMN04488055_0604</name>
</gene>
<keyword evidence="2" id="KW-1185">Reference proteome</keyword>
<dbReference type="PROSITE" id="PS51257">
    <property type="entry name" value="PROKAR_LIPOPROTEIN"/>
    <property type="match status" value="1"/>
</dbReference>
<dbReference type="RefSeq" id="WP_074237730.1">
    <property type="nucleotide sequence ID" value="NZ_FSRA01000001.1"/>
</dbReference>
<organism evidence="1 2">
    <name type="scientific">Chitinophaga niabensis</name>
    <dbReference type="NCBI Taxonomy" id="536979"/>
    <lineage>
        <taxon>Bacteria</taxon>
        <taxon>Pseudomonadati</taxon>
        <taxon>Bacteroidota</taxon>
        <taxon>Chitinophagia</taxon>
        <taxon>Chitinophagales</taxon>
        <taxon>Chitinophagaceae</taxon>
        <taxon>Chitinophaga</taxon>
    </lineage>
</organism>
<dbReference type="AlphaFoldDB" id="A0A1N6DCA4"/>
<proteinExistence type="predicted"/>
<dbReference type="Proteomes" id="UP000185003">
    <property type="component" value="Unassembled WGS sequence"/>
</dbReference>
<dbReference type="STRING" id="536979.SAMN04488055_0604"/>
<dbReference type="OrthoDB" id="647990at2"/>